<comment type="caution">
    <text evidence="11">The sequence shown here is derived from an EMBL/GenBank/DDBJ whole genome shotgun (WGS) entry which is preliminary data.</text>
</comment>
<dbReference type="InterPro" id="IPR000209">
    <property type="entry name" value="Peptidase_S8/S53_dom"/>
</dbReference>
<reference evidence="11 12" key="1">
    <citation type="submission" date="2015-07" db="EMBL/GenBank/DDBJ databases">
        <title>High-quality draft genome sequence of Oceanobacillus caeni HM6, a bacillus isolated from a human feces.</title>
        <authorList>
            <person name="Kumar J."/>
            <person name="Verma M.K."/>
            <person name="Pandey R."/>
            <person name="Bhambi M."/>
            <person name="Chauhan N."/>
        </authorList>
    </citation>
    <scope>NUCLEOTIDE SEQUENCE [LARGE SCALE GENOMIC DNA]</scope>
    <source>
        <strain evidence="11 12">HM6</strain>
    </source>
</reference>
<sequence length="313" mass="34718">MRRYQLFLLLPLIILFIILIMNRNEVGSFNEEEAESKGKIKNWALDYVGVDFQKETAPVKIAILDSGINKQHKEFEDLTFKEYNAVTPGEKIVDDFGHGTAIAGIIAARGIETTGVIQNVIIYDVKVLNDKGEGKIESVIDGIEWSINQDVDIINISFGFTSDKEGLKESIDRAVKDNIIITAAAGNTLGLTVDYPAQYENVLSISSFDKNFQLDPYSAIGKIDYTAPGVDIISTNNKGKYSTFSGTSFSTGYATGAIASIINKEDDENRVHNIKNKISDYVLQIGDNEKFGHGLITLKKEKLKEKISEKEIY</sequence>
<feature type="active site" description="Charge relay system" evidence="9">
    <location>
        <position position="248"/>
    </location>
</feature>
<dbReference type="InterPro" id="IPR050131">
    <property type="entry name" value="Peptidase_S8_subtilisin-like"/>
</dbReference>
<comment type="similarity">
    <text evidence="3 9">Belongs to the peptidase S8 family.</text>
</comment>
<keyword evidence="12" id="KW-1185">Reference proteome</keyword>
<feature type="active site" description="Charge relay system" evidence="9">
    <location>
        <position position="65"/>
    </location>
</feature>
<gene>
    <name evidence="11" type="ORF">AFL42_11755</name>
</gene>
<evidence type="ECO:0000256" key="3">
    <source>
        <dbReference type="ARBA" id="ARBA00011073"/>
    </source>
</evidence>
<evidence type="ECO:0000256" key="9">
    <source>
        <dbReference type="PROSITE-ProRule" id="PRU01240"/>
    </source>
</evidence>
<feature type="active site" description="Charge relay system" evidence="9">
    <location>
        <position position="98"/>
    </location>
</feature>
<dbReference type="Pfam" id="PF00082">
    <property type="entry name" value="Peptidase_S8"/>
    <property type="match status" value="1"/>
</dbReference>
<evidence type="ECO:0000313" key="11">
    <source>
        <dbReference type="EMBL" id="KPH73616.1"/>
    </source>
</evidence>
<keyword evidence="6 9" id="KW-0378">Hydrolase</keyword>
<dbReference type="SUPFAM" id="SSF52743">
    <property type="entry name" value="Subtilisin-like"/>
    <property type="match status" value="1"/>
</dbReference>
<dbReference type="InterPro" id="IPR022398">
    <property type="entry name" value="Peptidase_S8_His-AS"/>
</dbReference>
<dbReference type="EMBL" id="LGTK01000042">
    <property type="protein sequence ID" value="KPH73616.1"/>
    <property type="molecule type" value="Genomic_DNA"/>
</dbReference>
<evidence type="ECO:0000256" key="2">
    <source>
        <dbReference type="ARBA" id="ARBA00004613"/>
    </source>
</evidence>
<comment type="cofactor">
    <cofactor evidence="1">
        <name>Ca(2+)</name>
        <dbReference type="ChEBI" id="CHEBI:29108"/>
    </cofactor>
</comment>
<dbReference type="InterPro" id="IPR036852">
    <property type="entry name" value="Peptidase_S8/S53_dom_sf"/>
</dbReference>
<comment type="subcellular location">
    <subcellularLocation>
        <location evidence="2">Secreted</location>
    </subcellularLocation>
</comment>
<dbReference type="Proteomes" id="UP000037854">
    <property type="component" value="Unassembled WGS sequence"/>
</dbReference>
<organism evidence="11 12">
    <name type="scientific">Oceanobacillus caeni</name>
    <dbReference type="NCBI Taxonomy" id="405946"/>
    <lineage>
        <taxon>Bacteria</taxon>
        <taxon>Bacillati</taxon>
        <taxon>Bacillota</taxon>
        <taxon>Bacilli</taxon>
        <taxon>Bacillales</taxon>
        <taxon>Bacillaceae</taxon>
        <taxon>Oceanobacillus</taxon>
    </lineage>
</organism>
<name>A0ABR5MHW2_9BACI</name>
<dbReference type="Gene3D" id="3.40.50.200">
    <property type="entry name" value="Peptidase S8/S53 domain"/>
    <property type="match status" value="1"/>
</dbReference>
<keyword evidence="5 9" id="KW-0645">Protease</keyword>
<evidence type="ECO:0000259" key="10">
    <source>
        <dbReference type="Pfam" id="PF00082"/>
    </source>
</evidence>
<dbReference type="PANTHER" id="PTHR43806:SF11">
    <property type="entry name" value="CEREVISIN-RELATED"/>
    <property type="match status" value="1"/>
</dbReference>
<dbReference type="InterPro" id="IPR015500">
    <property type="entry name" value="Peptidase_S8_subtilisin-rel"/>
</dbReference>
<dbReference type="PRINTS" id="PR00723">
    <property type="entry name" value="SUBTILISIN"/>
</dbReference>
<dbReference type="PROSITE" id="PS00137">
    <property type="entry name" value="SUBTILASE_HIS"/>
    <property type="match status" value="1"/>
</dbReference>
<keyword evidence="7 9" id="KW-0720">Serine protease</keyword>
<evidence type="ECO:0000256" key="5">
    <source>
        <dbReference type="ARBA" id="ARBA00022670"/>
    </source>
</evidence>
<evidence type="ECO:0000256" key="7">
    <source>
        <dbReference type="ARBA" id="ARBA00022825"/>
    </source>
</evidence>
<dbReference type="PANTHER" id="PTHR43806">
    <property type="entry name" value="PEPTIDASE S8"/>
    <property type="match status" value="1"/>
</dbReference>
<dbReference type="InterPro" id="IPR023827">
    <property type="entry name" value="Peptidase_S8_Asp-AS"/>
</dbReference>
<dbReference type="PROSITE" id="PS00136">
    <property type="entry name" value="SUBTILASE_ASP"/>
    <property type="match status" value="1"/>
</dbReference>
<evidence type="ECO:0000313" key="12">
    <source>
        <dbReference type="Proteomes" id="UP000037854"/>
    </source>
</evidence>
<evidence type="ECO:0000256" key="4">
    <source>
        <dbReference type="ARBA" id="ARBA00022525"/>
    </source>
</evidence>
<feature type="domain" description="Peptidase S8/S53" evidence="10">
    <location>
        <begin position="59"/>
        <end position="294"/>
    </location>
</feature>
<keyword evidence="8" id="KW-0106">Calcium</keyword>
<accession>A0ABR5MHW2</accession>
<evidence type="ECO:0000256" key="1">
    <source>
        <dbReference type="ARBA" id="ARBA00001913"/>
    </source>
</evidence>
<keyword evidence="4" id="KW-0964">Secreted</keyword>
<dbReference type="PROSITE" id="PS51892">
    <property type="entry name" value="SUBTILASE"/>
    <property type="match status" value="1"/>
</dbReference>
<evidence type="ECO:0000256" key="8">
    <source>
        <dbReference type="ARBA" id="ARBA00022837"/>
    </source>
</evidence>
<protein>
    <recommendedName>
        <fullName evidence="10">Peptidase S8/S53 domain-containing protein</fullName>
    </recommendedName>
</protein>
<proteinExistence type="inferred from homology"/>
<evidence type="ECO:0000256" key="6">
    <source>
        <dbReference type="ARBA" id="ARBA00022801"/>
    </source>
</evidence>